<keyword evidence="1" id="KW-0812">Transmembrane</keyword>
<dbReference type="InterPro" id="IPR012902">
    <property type="entry name" value="N_methyl_site"/>
</dbReference>
<name>A0A1M7N0D6_9FLAO</name>
<keyword evidence="1" id="KW-0472">Membrane</keyword>
<gene>
    <name evidence="2" type="ORF">SAMN05444484_1176</name>
</gene>
<organism evidence="2 3">
    <name type="scientific">Flavobacterium chilense</name>
    <dbReference type="NCBI Taxonomy" id="946677"/>
    <lineage>
        <taxon>Bacteria</taxon>
        <taxon>Pseudomonadati</taxon>
        <taxon>Bacteroidota</taxon>
        <taxon>Flavobacteriia</taxon>
        <taxon>Flavobacteriales</taxon>
        <taxon>Flavobacteriaceae</taxon>
        <taxon>Flavobacterium</taxon>
    </lineage>
</organism>
<proteinExistence type="predicted"/>
<dbReference type="RefSeq" id="WP_068845903.1">
    <property type="nucleotide sequence ID" value="NZ_FRBT01000017.1"/>
</dbReference>
<dbReference type="OrthoDB" id="1189466at2"/>
<dbReference type="Pfam" id="PF07963">
    <property type="entry name" value="N_methyl"/>
    <property type="match status" value="1"/>
</dbReference>
<accession>A0A1M7N0D6</accession>
<evidence type="ECO:0008006" key="4">
    <source>
        <dbReference type="Google" id="ProtNLM"/>
    </source>
</evidence>
<evidence type="ECO:0000256" key="1">
    <source>
        <dbReference type="SAM" id="Phobius"/>
    </source>
</evidence>
<keyword evidence="1" id="KW-1133">Transmembrane helix</keyword>
<dbReference type="Proteomes" id="UP000184028">
    <property type="component" value="Unassembled WGS sequence"/>
</dbReference>
<evidence type="ECO:0000313" key="2">
    <source>
        <dbReference type="EMBL" id="SHM96860.1"/>
    </source>
</evidence>
<dbReference type="STRING" id="946677.SAMN05444484_1176"/>
<keyword evidence="3" id="KW-1185">Reference proteome</keyword>
<protein>
    <recommendedName>
        <fullName evidence="4">Prepilin-type N-terminal cleavage/methylation domain-containing protein</fullName>
    </recommendedName>
</protein>
<evidence type="ECO:0000313" key="3">
    <source>
        <dbReference type="Proteomes" id="UP000184028"/>
    </source>
</evidence>
<feature type="transmembrane region" description="Helical" evidence="1">
    <location>
        <begin position="14"/>
        <end position="35"/>
    </location>
</feature>
<reference evidence="3" key="1">
    <citation type="submission" date="2016-11" db="EMBL/GenBank/DDBJ databases">
        <authorList>
            <person name="Varghese N."/>
            <person name="Submissions S."/>
        </authorList>
    </citation>
    <scope>NUCLEOTIDE SEQUENCE [LARGE SCALE GENOMIC DNA]</scope>
    <source>
        <strain evidence="3">DSM 24724</strain>
    </source>
</reference>
<dbReference type="EMBL" id="FRBT01000017">
    <property type="protein sequence ID" value="SHM96860.1"/>
    <property type="molecule type" value="Genomic_DNA"/>
</dbReference>
<dbReference type="AlphaFoldDB" id="A0A1M7N0D6"/>
<sequence>MAGGKLKSFTLAELLVVMIITTIVVGMAFSVLRLVQKQIHAIQTNFDKTSNLALFEQKLWQDFNEPHTIVYDNQKQILIMTSEIDTVTYSFQDKFTMRNLDTIKLKINPNKIFFKGKEIKSGTIDAISLFAQTELPDYQIFVSKKNDVTLFMNQENGL</sequence>